<keyword evidence="1" id="KW-0175">Coiled coil</keyword>
<dbReference type="Proteomes" id="UP001162162">
    <property type="component" value="Unassembled WGS sequence"/>
</dbReference>
<evidence type="ECO:0000256" key="2">
    <source>
        <dbReference type="SAM" id="MobiDB-lite"/>
    </source>
</evidence>
<accession>A0AAV8XJP0</accession>
<keyword evidence="4" id="KW-1185">Reference proteome</keyword>
<evidence type="ECO:0000313" key="3">
    <source>
        <dbReference type="EMBL" id="KAJ8938633.1"/>
    </source>
</evidence>
<protein>
    <recommendedName>
        <fullName evidence="5">DUF5641 domain-containing protein</fullName>
    </recommendedName>
</protein>
<feature type="coiled-coil region" evidence="1">
    <location>
        <begin position="138"/>
        <end position="172"/>
    </location>
</feature>
<dbReference type="AlphaFoldDB" id="A0AAV8XJP0"/>
<feature type="region of interest" description="Disordered" evidence="2">
    <location>
        <begin position="454"/>
        <end position="478"/>
    </location>
</feature>
<reference evidence="3" key="1">
    <citation type="journal article" date="2023" name="Insect Mol. Biol.">
        <title>Genome sequencing provides insights into the evolution of gene families encoding plant cell wall-degrading enzymes in longhorned beetles.</title>
        <authorList>
            <person name="Shin N.R."/>
            <person name="Okamura Y."/>
            <person name="Kirsch R."/>
            <person name="Pauchet Y."/>
        </authorList>
    </citation>
    <scope>NUCLEOTIDE SEQUENCE</scope>
    <source>
        <strain evidence="3">AMC_N1</strain>
    </source>
</reference>
<name>A0AAV8XJP0_9CUCU</name>
<evidence type="ECO:0000256" key="1">
    <source>
        <dbReference type="SAM" id="Coils"/>
    </source>
</evidence>
<sequence>MKLPTDLMLGRPLEETQERSLPEFVRDLRERMDRVHEFAREKLKMQSDKMKQHLDTTSTETAFEPGDTVWLYAPKRMKGMKVQNSRGIGKAHTFTKQIGAILKMSGLTGKGLKTVIESIQKFCETEKNTTEDRFSQIINELKTDIHNQEQQIKELLKTNKVLKSQISKEKRDRKKLKLHTKKMLLKERLSKKNNEGKNNISHKKSQFRNNLVENNSISNFSSAVQKQSVQQCHLQHCNEVCNENRRVVDNLIKQNRTLTEDNEQQKEQIKKLTSKYKQLYSEFTDCQNKIILLNCKMNEENSEDIFFTAPYEELHIYPVSMFFFSFWEPSVFAGLHCRLLGLLCATFHPSQPPIPVAGSRVQACIASLPAGCCNLLDKVWGVHICPAFCDLKSRNHTVDDAPPLHWPVGRVIEVVSGKDGVVRWCLLKRTKPMDGNTIKENICKSPWPGEICVRPETRRSSPRPGNSGRGPERWQPYL</sequence>
<evidence type="ECO:0000313" key="4">
    <source>
        <dbReference type="Proteomes" id="UP001162162"/>
    </source>
</evidence>
<dbReference type="EMBL" id="JAPWTK010000543">
    <property type="protein sequence ID" value="KAJ8938633.1"/>
    <property type="molecule type" value="Genomic_DNA"/>
</dbReference>
<proteinExistence type="predicted"/>
<feature type="coiled-coil region" evidence="1">
    <location>
        <begin position="248"/>
        <end position="282"/>
    </location>
</feature>
<evidence type="ECO:0008006" key="5">
    <source>
        <dbReference type="Google" id="ProtNLM"/>
    </source>
</evidence>
<organism evidence="3 4">
    <name type="scientific">Aromia moschata</name>
    <dbReference type="NCBI Taxonomy" id="1265417"/>
    <lineage>
        <taxon>Eukaryota</taxon>
        <taxon>Metazoa</taxon>
        <taxon>Ecdysozoa</taxon>
        <taxon>Arthropoda</taxon>
        <taxon>Hexapoda</taxon>
        <taxon>Insecta</taxon>
        <taxon>Pterygota</taxon>
        <taxon>Neoptera</taxon>
        <taxon>Endopterygota</taxon>
        <taxon>Coleoptera</taxon>
        <taxon>Polyphaga</taxon>
        <taxon>Cucujiformia</taxon>
        <taxon>Chrysomeloidea</taxon>
        <taxon>Cerambycidae</taxon>
        <taxon>Cerambycinae</taxon>
        <taxon>Callichromatini</taxon>
        <taxon>Aromia</taxon>
    </lineage>
</organism>
<gene>
    <name evidence="3" type="ORF">NQ318_015932</name>
</gene>
<comment type="caution">
    <text evidence="3">The sequence shown here is derived from an EMBL/GenBank/DDBJ whole genome shotgun (WGS) entry which is preliminary data.</text>
</comment>